<dbReference type="AlphaFoldDB" id="A0A820R118"/>
<keyword evidence="1" id="KW-0812">Transmembrane</keyword>
<evidence type="ECO:0000256" key="1">
    <source>
        <dbReference type="SAM" id="Phobius"/>
    </source>
</evidence>
<keyword evidence="1" id="KW-1133">Transmembrane helix</keyword>
<name>A0A820R118_9BILA</name>
<feature type="non-terminal residue" evidence="2">
    <location>
        <position position="37"/>
    </location>
</feature>
<feature type="transmembrane region" description="Helical" evidence="1">
    <location>
        <begin position="12"/>
        <end position="34"/>
    </location>
</feature>
<evidence type="ECO:0000313" key="2">
    <source>
        <dbReference type="EMBL" id="CAF4427912.1"/>
    </source>
</evidence>
<accession>A0A820R118</accession>
<organism evidence="2 3">
    <name type="scientific">Rotaria magnacalcarata</name>
    <dbReference type="NCBI Taxonomy" id="392030"/>
    <lineage>
        <taxon>Eukaryota</taxon>
        <taxon>Metazoa</taxon>
        <taxon>Spiralia</taxon>
        <taxon>Gnathifera</taxon>
        <taxon>Rotifera</taxon>
        <taxon>Eurotatoria</taxon>
        <taxon>Bdelloidea</taxon>
        <taxon>Philodinida</taxon>
        <taxon>Philodinidae</taxon>
        <taxon>Rotaria</taxon>
    </lineage>
</organism>
<comment type="caution">
    <text evidence="2">The sequence shown here is derived from an EMBL/GenBank/DDBJ whole genome shotgun (WGS) entry which is preliminary data.</text>
</comment>
<proteinExistence type="predicted"/>
<dbReference type="EMBL" id="CAJOBF010033891">
    <property type="protein sequence ID" value="CAF4427912.1"/>
    <property type="molecule type" value="Genomic_DNA"/>
</dbReference>
<reference evidence="2" key="1">
    <citation type="submission" date="2021-02" db="EMBL/GenBank/DDBJ databases">
        <authorList>
            <person name="Nowell W R."/>
        </authorList>
    </citation>
    <scope>NUCLEOTIDE SEQUENCE</scope>
</reference>
<protein>
    <submittedName>
        <fullName evidence="2">Uncharacterized protein</fullName>
    </submittedName>
</protein>
<dbReference type="Proteomes" id="UP000663842">
    <property type="component" value="Unassembled WGS sequence"/>
</dbReference>
<keyword evidence="1" id="KW-0472">Membrane</keyword>
<evidence type="ECO:0000313" key="3">
    <source>
        <dbReference type="Proteomes" id="UP000663842"/>
    </source>
</evidence>
<sequence length="37" mass="4127">MDAVSENDVYGTFVFLFATVFVVLSNVLLLNILIAMF</sequence>
<gene>
    <name evidence="2" type="ORF">UXM345_LOCUS38916</name>
</gene>
<feature type="non-terminal residue" evidence="2">
    <location>
        <position position="1"/>
    </location>
</feature>